<sequence length="165" mass="17862">TTARHWSCALCQVSATSRANLSKHYEGRKHLAKLVHSRGIQVVYDDNSGAGPSDAPKKICILVNGAIYEVVHKSNVLISATNEPTELQKVIPATTKPDELQNVSSATTEQTELQNAIPGTTEQDELQNVSSTTTEPTELQIAGKYWSCAVCQVRATGKANRKKTS</sequence>
<evidence type="ECO:0000313" key="3">
    <source>
        <dbReference type="Proteomes" id="UP000823388"/>
    </source>
</evidence>
<dbReference type="PANTHER" id="PTHR47487:SF8">
    <property type="entry name" value="OS08G0270900 PROTEIN"/>
    <property type="match status" value="1"/>
</dbReference>
<keyword evidence="3" id="KW-1185">Reference proteome</keyword>
<dbReference type="Proteomes" id="UP000823388">
    <property type="component" value="Chromosome 4N"/>
</dbReference>
<reference evidence="2" key="1">
    <citation type="submission" date="2020-05" db="EMBL/GenBank/DDBJ databases">
        <title>WGS assembly of Panicum virgatum.</title>
        <authorList>
            <person name="Lovell J.T."/>
            <person name="Jenkins J."/>
            <person name="Shu S."/>
            <person name="Juenger T.E."/>
            <person name="Schmutz J."/>
        </authorList>
    </citation>
    <scope>NUCLEOTIDE SEQUENCE</scope>
    <source>
        <strain evidence="2">AP13</strain>
    </source>
</reference>
<accession>A0A8T0TEJ1</accession>
<dbReference type="InterPro" id="IPR036236">
    <property type="entry name" value="Znf_C2H2_sf"/>
</dbReference>
<gene>
    <name evidence="2" type="ORF">PVAP13_4NG261300</name>
</gene>
<dbReference type="Gene3D" id="3.30.160.60">
    <property type="entry name" value="Classic Zinc Finger"/>
    <property type="match status" value="1"/>
</dbReference>
<dbReference type="EMBL" id="CM029044">
    <property type="protein sequence ID" value="KAG2607613.1"/>
    <property type="molecule type" value="Genomic_DNA"/>
</dbReference>
<evidence type="ECO:0000313" key="2">
    <source>
        <dbReference type="EMBL" id="KAG2607613.1"/>
    </source>
</evidence>
<feature type="non-terminal residue" evidence="2">
    <location>
        <position position="1"/>
    </location>
</feature>
<dbReference type="PANTHER" id="PTHR47487">
    <property type="entry name" value="OS06G0651300 PROTEIN-RELATED"/>
    <property type="match status" value="1"/>
</dbReference>
<name>A0A8T0TEJ1_PANVG</name>
<protein>
    <recommendedName>
        <fullName evidence="1">C2H2-type domain-containing protein</fullName>
    </recommendedName>
</protein>
<dbReference type="AlphaFoldDB" id="A0A8T0TEJ1"/>
<comment type="caution">
    <text evidence="2">The sequence shown here is derived from an EMBL/GenBank/DDBJ whole genome shotgun (WGS) entry which is preliminary data.</text>
</comment>
<organism evidence="2 3">
    <name type="scientific">Panicum virgatum</name>
    <name type="common">Blackwell switchgrass</name>
    <dbReference type="NCBI Taxonomy" id="38727"/>
    <lineage>
        <taxon>Eukaryota</taxon>
        <taxon>Viridiplantae</taxon>
        <taxon>Streptophyta</taxon>
        <taxon>Embryophyta</taxon>
        <taxon>Tracheophyta</taxon>
        <taxon>Spermatophyta</taxon>
        <taxon>Magnoliopsida</taxon>
        <taxon>Liliopsida</taxon>
        <taxon>Poales</taxon>
        <taxon>Poaceae</taxon>
        <taxon>PACMAD clade</taxon>
        <taxon>Panicoideae</taxon>
        <taxon>Panicodae</taxon>
        <taxon>Paniceae</taxon>
        <taxon>Panicinae</taxon>
        <taxon>Panicum</taxon>
        <taxon>Panicum sect. Hiantes</taxon>
    </lineage>
</organism>
<feature type="domain" description="C2H2-type" evidence="1">
    <location>
        <begin position="6"/>
        <end position="30"/>
    </location>
</feature>
<dbReference type="SUPFAM" id="SSF57667">
    <property type="entry name" value="beta-beta-alpha zinc fingers"/>
    <property type="match status" value="1"/>
</dbReference>
<dbReference type="InterPro" id="IPR013087">
    <property type="entry name" value="Znf_C2H2_type"/>
</dbReference>
<proteinExistence type="predicted"/>
<dbReference type="Pfam" id="PF12874">
    <property type="entry name" value="zf-met"/>
    <property type="match status" value="1"/>
</dbReference>
<evidence type="ECO:0000259" key="1">
    <source>
        <dbReference type="Pfam" id="PF12874"/>
    </source>
</evidence>